<proteinExistence type="predicted"/>
<dbReference type="RefSeq" id="WP_014256968.1">
    <property type="nucleotide sequence ID" value="NC_016627.1"/>
</dbReference>
<keyword evidence="3" id="KW-0819">tRNA processing</keyword>
<dbReference type="InterPro" id="IPR013542">
    <property type="entry name" value="QueG_DUF1730"/>
</dbReference>
<dbReference type="PANTHER" id="PTHR30002">
    <property type="entry name" value="EPOXYQUEUOSINE REDUCTASE"/>
    <property type="match status" value="1"/>
</dbReference>
<organism evidence="7 8">
    <name type="scientific">Acetivibrio clariflavus (strain DSM 19732 / NBRC 101661 / EBR45)</name>
    <name type="common">Clostridium clariflavum</name>
    <dbReference type="NCBI Taxonomy" id="720554"/>
    <lineage>
        <taxon>Bacteria</taxon>
        <taxon>Bacillati</taxon>
        <taxon>Bacillota</taxon>
        <taxon>Clostridia</taxon>
        <taxon>Eubacteriales</taxon>
        <taxon>Oscillospiraceae</taxon>
        <taxon>Acetivibrio</taxon>
    </lineage>
</organism>
<dbReference type="STRING" id="720554.Clocl_4033"/>
<evidence type="ECO:0000313" key="8">
    <source>
        <dbReference type="Proteomes" id="UP000005435"/>
    </source>
</evidence>
<evidence type="ECO:0000259" key="6">
    <source>
        <dbReference type="PROSITE" id="PS51379"/>
    </source>
</evidence>
<evidence type="ECO:0000256" key="1">
    <source>
        <dbReference type="ARBA" id="ARBA00022485"/>
    </source>
</evidence>
<evidence type="ECO:0000256" key="2">
    <source>
        <dbReference type="ARBA" id="ARBA00022490"/>
    </source>
</evidence>
<dbReference type="InterPro" id="IPR017896">
    <property type="entry name" value="4Fe4S_Fe-S-bd"/>
</dbReference>
<dbReference type="SUPFAM" id="SSF46548">
    <property type="entry name" value="alpha-helical ferredoxin"/>
    <property type="match status" value="1"/>
</dbReference>
<dbReference type="PROSITE" id="PS51379">
    <property type="entry name" value="4FE4S_FER_2"/>
    <property type="match status" value="1"/>
</dbReference>
<dbReference type="Pfam" id="PF08331">
    <property type="entry name" value="QueG_DUF1730"/>
    <property type="match status" value="1"/>
</dbReference>
<dbReference type="KEGG" id="ccl:Clocl_4033"/>
<evidence type="ECO:0000256" key="5">
    <source>
        <dbReference type="ARBA" id="ARBA00023002"/>
    </source>
</evidence>
<keyword evidence="8" id="KW-1185">Reference proteome</keyword>
<gene>
    <name evidence="7" type="ordered locus">Clocl_4033</name>
</gene>
<keyword evidence="5" id="KW-0560">Oxidoreductase</keyword>
<dbReference type="HOGENOM" id="CLU_030790_2_1_9"/>
<dbReference type="InterPro" id="IPR004453">
    <property type="entry name" value="QueG"/>
</dbReference>
<feature type="domain" description="4Fe-4S ferredoxin-type" evidence="6">
    <location>
        <begin position="162"/>
        <end position="194"/>
    </location>
</feature>
<dbReference type="GO" id="GO:0051539">
    <property type="term" value="F:4 iron, 4 sulfur cluster binding"/>
    <property type="evidence" value="ECO:0007669"/>
    <property type="project" value="UniProtKB-KW"/>
</dbReference>
<dbReference type="AlphaFoldDB" id="G8LSV6"/>
<dbReference type="PANTHER" id="PTHR30002:SF4">
    <property type="entry name" value="EPOXYQUEUOSINE REDUCTASE"/>
    <property type="match status" value="1"/>
</dbReference>
<evidence type="ECO:0000313" key="7">
    <source>
        <dbReference type="EMBL" id="AEV70469.1"/>
    </source>
</evidence>
<keyword evidence="4" id="KW-0671">Queuosine biosynthesis</keyword>
<evidence type="ECO:0000256" key="3">
    <source>
        <dbReference type="ARBA" id="ARBA00022694"/>
    </source>
</evidence>
<dbReference type="eggNOG" id="COG1600">
    <property type="taxonomic scope" value="Bacteria"/>
</dbReference>
<protein>
    <submittedName>
        <fullName evidence="7">Uncharacterized Fe-S protein</fullName>
    </submittedName>
</protein>
<dbReference type="NCBIfam" id="TIGR00276">
    <property type="entry name" value="tRNA epoxyqueuosine(34) reductase QueG"/>
    <property type="match status" value="1"/>
</dbReference>
<accession>G8LSV6</accession>
<sequence length="301" mass="35114">MKKQLIEFCRSIGIEYVGIVSSEKYNDLKDFLEIRLEKGFSNIFEKGSIEKAIDPKLALEDAESVIVCLFPYYCGNAEDANLSKYAYGLDYHKIIQNKLDAIGIYLKENILGFEYKVFADNGPLNERYLAYKAGLGFLGINGHFITDRYGSYVFIGYIINNYPFETDKPQNRTCYKCFSCVEKCPGQCIMGDFTINPLMCRSYITQKKGELSEKEIEILKKHTLIWGCDVCQDVCPHNKKIQETKLKEFRQNLKYKLEYEELKQISNKEFLRRYRDRAFSWRGKEVLMRNYKLINGLPADD</sequence>
<dbReference type="Proteomes" id="UP000005435">
    <property type="component" value="Chromosome"/>
</dbReference>
<dbReference type="GO" id="GO:0008616">
    <property type="term" value="P:tRNA queuosine(34) biosynthetic process"/>
    <property type="evidence" value="ECO:0007669"/>
    <property type="project" value="UniProtKB-KW"/>
</dbReference>
<name>G8LSV6_ACECE</name>
<keyword evidence="1" id="KW-0408">Iron</keyword>
<keyword evidence="1" id="KW-0411">Iron-sulfur</keyword>
<dbReference type="EMBL" id="CP003065">
    <property type="protein sequence ID" value="AEV70469.1"/>
    <property type="molecule type" value="Genomic_DNA"/>
</dbReference>
<keyword evidence="2" id="KW-0963">Cytoplasm</keyword>
<reference evidence="8" key="1">
    <citation type="submission" date="2011-12" db="EMBL/GenBank/DDBJ databases">
        <title>Complete sequence of Clostridium clariflavum DSM 19732.</title>
        <authorList>
            <consortium name="US DOE Joint Genome Institute"/>
            <person name="Lucas S."/>
            <person name="Han J."/>
            <person name="Lapidus A."/>
            <person name="Cheng J.-F."/>
            <person name="Goodwin L."/>
            <person name="Pitluck S."/>
            <person name="Peters L."/>
            <person name="Teshima H."/>
            <person name="Detter J.C."/>
            <person name="Han C."/>
            <person name="Tapia R."/>
            <person name="Land M."/>
            <person name="Hauser L."/>
            <person name="Kyrpides N."/>
            <person name="Ivanova N."/>
            <person name="Pagani I."/>
            <person name="Kitzmiller T."/>
            <person name="Lynd L."/>
            <person name="Izquierdo J."/>
            <person name="Woyke T."/>
        </authorList>
    </citation>
    <scope>NUCLEOTIDE SEQUENCE [LARGE SCALE GENOMIC DNA]</scope>
    <source>
        <strain evidence="8">DSM 19732 / NBRC 101661 / EBR45</strain>
    </source>
</reference>
<reference evidence="7 8" key="2">
    <citation type="journal article" date="2012" name="Stand. Genomic Sci.">
        <title>Complete Genome Sequence of Clostridium clariflavum DSM 19732.</title>
        <authorList>
            <person name="Izquierdo J.A."/>
            <person name="Goodwin L."/>
            <person name="Davenport K.W."/>
            <person name="Teshima H."/>
            <person name="Bruce D."/>
            <person name="Detter C."/>
            <person name="Tapia R."/>
            <person name="Han S."/>
            <person name="Land M."/>
            <person name="Hauser L."/>
            <person name="Jeffries C.D."/>
            <person name="Han J."/>
            <person name="Pitluck S."/>
            <person name="Nolan M."/>
            <person name="Chen A."/>
            <person name="Huntemann M."/>
            <person name="Mavromatis K."/>
            <person name="Mikhailova N."/>
            <person name="Liolios K."/>
            <person name="Woyke T."/>
            <person name="Lynd L.R."/>
        </authorList>
    </citation>
    <scope>NUCLEOTIDE SEQUENCE [LARGE SCALE GENOMIC DNA]</scope>
    <source>
        <strain evidence="8">DSM 19732 / NBRC 101661 / EBR45</strain>
    </source>
</reference>
<evidence type="ECO:0000256" key="4">
    <source>
        <dbReference type="ARBA" id="ARBA00022785"/>
    </source>
</evidence>
<keyword evidence="1" id="KW-0004">4Fe-4S</keyword>
<dbReference type="OrthoDB" id="9784571at2"/>
<keyword evidence="1" id="KW-0479">Metal-binding</keyword>
<dbReference type="Pfam" id="PF13484">
    <property type="entry name" value="Fer4_16"/>
    <property type="match status" value="1"/>
</dbReference>
<dbReference type="GO" id="GO:0052693">
    <property type="term" value="F:epoxyqueuosine reductase activity"/>
    <property type="evidence" value="ECO:0007669"/>
    <property type="project" value="TreeGrafter"/>
</dbReference>